<dbReference type="OrthoDB" id="7399500at2759"/>
<organism evidence="1 2">
    <name type="scientific">Pieris macdunnoughi</name>
    <dbReference type="NCBI Taxonomy" id="345717"/>
    <lineage>
        <taxon>Eukaryota</taxon>
        <taxon>Metazoa</taxon>
        <taxon>Ecdysozoa</taxon>
        <taxon>Arthropoda</taxon>
        <taxon>Hexapoda</taxon>
        <taxon>Insecta</taxon>
        <taxon>Pterygota</taxon>
        <taxon>Neoptera</taxon>
        <taxon>Endopterygota</taxon>
        <taxon>Lepidoptera</taxon>
        <taxon>Glossata</taxon>
        <taxon>Ditrysia</taxon>
        <taxon>Papilionoidea</taxon>
        <taxon>Pieridae</taxon>
        <taxon>Pierinae</taxon>
        <taxon>Pieris</taxon>
    </lineage>
</organism>
<comment type="caution">
    <text evidence="1">The sequence shown here is derived from an EMBL/GenBank/DDBJ whole genome shotgun (WGS) entry which is preliminary data.</text>
</comment>
<dbReference type="AlphaFoldDB" id="A0A821LW66"/>
<protein>
    <submittedName>
        <fullName evidence="1">Uncharacterized protein</fullName>
    </submittedName>
</protein>
<proteinExistence type="predicted"/>
<accession>A0A821LW66</accession>
<gene>
    <name evidence="1" type="ORF">PMACD_LOCUS1028</name>
</gene>
<evidence type="ECO:0000313" key="1">
    <source>
        <dbReference type="EMBL" id="CAF4756459.1"/>
    </source>
</evidence>
<dbReference type="EMBL" id="CAJOBZ010000002">
    <property type="protein sequence ID" value="CAF4756459.1"/>
    <property type="molecule type" value="Genomic_DNA"/>
</dbReference>
<name>A0A821LW66_9NEOP</name>
<evidence type="ECO:0000313" key="2">
    <source>
        <dbReference type="Proteomes" id="UP000663880"/>
    </source>
</evidence>
<reference evidence="1" key="1">
    <citation type="submission" date="2021-02" db="EMBL/GenBank/DDBJ databases">
        <authorList>
            <person name="Steward A R."/>
        </authorList>
    </citation>
    <scope>NUCLEOTIDE SEQUENCE</scope>
</reference>
<dbReference type="Proteomes" id="UP000663880">
    <property type="component" value="Unassembled WGS sequence"/>
</dbReference>
<sequence length="95" mass="11133">MSDIFHKSCYTTRTTGYKYRTLSTNTGEKASKENKETNVFDRKFKELKNAITSRINKEVDDTQTARIKIDEKFDKVNSKINTMLDLKDTITMLRQ</sequence>
<keyword evidence="2" id="KW-1185">Reference proteome</keyword>